<gene>
    <name evidence="1" type="ORF">R3P38DRAFT_3058495</name>
</gene>
<evidence type="ECO:0008006" key="3">
    <source>
        <dbReference type="Google" id="ProtNLM"/>
    </source>
</evidence>
<name>A0AAW0A327_9AGAR</name>
<accession>A0AAW0A327</accession>
<evidence type="ECO:0000313" key="1">
    <source>
        <dbReference type="EMBL" id="KAK7000468.1"/>
    </source>
</evidence>
<sequence length="408" mass="46700">MAQYSSIPQLQEHIDVLSSAIEAQEQILRNLRHKRTDAYQDLNFLVDPMARLPLELQSDIFLRCFPDSSTSTTEPIPSAPPMVFMAVSRMWRDIALATPRLWAALSMKYLPRSDSFVELCRNWMKRAGRYPLTLALDGDLIVDHHVRDLVDEFSKQLHHLSFQVTRKVDDDARDYENPQLLLGSNVLFPCLETLTIYREDRASSDTLDCMQLIRAAPNLLECDLRNLFFDDSDNSDDETDGAHYMHSMVHSSLQQLRLGCPWPWDDNSCRSESSAVPLQHLTLPALRGLYVTDFDITMEHFISFLIRSSPPLDTLFIDFPNSSFPVISILAAHTTLLPNLGHLTIQPWKRSTLYWDFDAVKRLLSARPLKSFRIRHGDFRLSGETVIALIKELEDNRGGVDICVVLVE</sequence>
<evidence type="ECO:0000313" key="2">
    <source>
        <dbReference type="Proteomes" id="UP001362999"/>
    </source>
</evidence>
<protein>
    <recommendedName>
        <fullName evidence="3">F-box domain-containing protein</fullName>
    </recommendedName>
</protein>
<dbReference type="EMBL" id="JAWWNJ010000089">
    <property type="protein sequence ID" value="KAK7000468.1"/>
    <property type="molecule type" value="Genomic_DNA"/>
</dbReference>
<proteinExistence type="predicted"/>
<dbReference type="Gene3D" id="3.80.10.10">
    <property type="entry name" value="Ribonuclease Inhibitor"/>
    <property type="match status" value="1"/>
</dbReference>
<comment type="caution">
    <text evidence="1">The sequence shown here is derived from an EMBL/GenBank/DDBJ whole genome shotgun (WGS) entry which is preliminary data.</text>
</comment>
<dbReference type="Proteomes" id="UP001362999">
    <property type="component" value="Unassembled WGS sequence"/>
</dbReference>
<keyword evidence="2" id="KW-1185">Reference proteome</keyword>
<organism evidence="1 2">
    <name type="scientific">Favolaschia claudopus</name>
    <dbReference type="NCBI Taxonomy" id="2862362"/>
    <lineage>
        <taxon>Eukaryota</taxon>
        <taxon>Fungi</taxon>
        <taxon>Dikarya</taxon>
        <taxon>Basidiomycota</taxon>
        <taxon>Agaricomycotina</taxon>
        <taxon>Agaricomycetes</taxon>
        <taxon>Agaricomycetidae</taxon>
        <taxon>Agaricales</taxon>
        <taxon>Marasmiineae</taxon>
        <taxon>Mycenaceae</taxon>
        <taxon>Favolaschia</taxon>
    </lineage>
</organism>
<dbReference type="InterPro" id="IPR032675">
    <property type="entry name" value="LRR_dom_sf"/>
</dbReference>
<dbReference type="AlphaFoldDB" id="A0AAW0A327"/>
<reference evidence="1 2" key="1">
    <citation type="journal article" date="2024" name="J Genomics">
        <title>Draft genome sequencing and assembly of Favolaschia claudopus CIRM-BRFM 2984 isolated from oak limbs.</title>
        <authorList>
            <person name="Navarro D."/>
            <person name="Drula E."/>
            <person name="Chaduli D."/>
            <person name="Cazenave R."/>
            <person name="Ahrendt S."/>
            <person name="Wang J."/>
            <person name="Lipzen A."/>
            <person name="Daum C."/>
            <person name="Barry K."/>
            <person name="Grigoriev I.V."/>
            <person name="Favel A."/>
            <person name="Rosso M.N."/>
            <person name="Martin F."/>
        </authorList>
    </citation>
    <scope>NUCLEOTIDE SEQUENCE [LARGE SCALE GENOMIC DNA]</scope>
    <source>
        <strain evidence="1 2">CIRM-BRFM 2984</strain>
    </source>
</reference>